<keyword evidence="6 10" id="KW-0472">Membrane</keyword>
<evidence type="ECO:0000256" key="3">
    <source>
        <dbReference type="ARBA" id="ARBA00022692"/>
    </source>
</evidence>
<keyword evidence="2 8" id="KW-0813">Transport</keyword>
<gene>
    <name evidence="12" type="ORF">AOCH_002235</name>
</gene>
<accession>A0A0F8UIQ6</accession>
<comment type="subcellular location">
    <subcellularLocation>
        <location evidence="1">Membrane</location>
        <topology evidence="1">Multi-pass membrane protein</topology>
    </subcellularLocation>
</comment>
<dbReference type="PANTHER" id="PTHR11003:SF342">
    <property type="entry name" value="OUTWARD-RECTIFIER POTASSIUM CHANNEL TOK1"/>
    <property type="match status" value="1"/>
</dbReference>
<reference evidence="12 13" key="1">
    <citation type="submission" date="2015-02" db="EMBL/GenBank/DDBJ databases">
        <title>Draft Genome Sequences of Two Closely-Related Aflatoxigenic Aspergillus Species Obtained from the Cote d'Ivoire.</title>
        <authorList>
            <person name="Moore G.G."/>
            <person name="Beltz S.B."/>
            <person name="Mack B.M."/>
        </authorList>
    </citation>
    <scope>NUCLEOTIDE SEQUENCE [LARGE SCALE GENOMIC DNA]</scope>
    <source>
        <strain evidence="12 13">SRRC1432</strain>
    </source>
</reference>
<feature type="transmembrane region" description="Helical" evidence="10">
    <location>
        <begin position="141"/>
        <end position="162"/>
    </location>
</feature>
<organism evidence="12 13">
    <name type="scientific">Aspergillus ochraceoroseus</name>
    <dbReference type="NCBI Taxonomy" id="138278"/>
    <lineage>
        <taxon>Eukaryota</taxon>
        <taxon>Fungi</taxon>
        <taxon>Dikarya</taxon>
        <taxon>Ascomycota</taxon>
        <taxon>Pezizomycotina</taxon>
        <taxon>Eurotiomycetes</taxon>
        <taxon>Eurotiomycetidae</taxon>
        <taxon>Eurotiales</taxon>
        <taxon>Aspergillaceae</taxon>
        <taxon>Aspergillus</taxon>
        <taxon>Aspergillus subgen. Nidulantes</taxon>
    </lineage>
</organism>
<feature type="transmembrane region" description="Helical" evidence="10">
    <location>
        <begin position="273"/>
        <end position="295"/>
    </location>
</feature>
<keyword evidence="5 8" id="KW-0406">Ion transport</keyword>
<comment type="similarity">
    <text evidence="8">Belongs to the two pore domain potassium channel (TC 1.A.1.8) family.</text>
</comment>
<feature type="transmembrane region" description="Helical" evidence="10">
    <location>
        <begin position="383"/>
        <end position="404"/>
    </location>
</feature>
<dbReference type="SUPFAM" id="SSF81324">
    <property type="entry name" value="Voltage-gated potassium channels"/>
    <property type="match status" value="2"/>
</dbReference>
<dbReference type="GO" id="GO:0022841">
    <property type="term" value="F:potassium ion leak channel activity"/>
    <property type="evidence" value="ECO:0007669"/>
    <property type="project" value="TreeGrafter"/>
</dbReference>
<dbReference type="EMBL" id="JYKN01001636">
    <property type="protein sequence ID" value="KKK19549.1"/>
    <property type="molecule type" value="Genomic_DNA"/>
</dbReference>
<evidence type="ECO:0000256" key="5">
    <source>
        <dbReference type="ARBA" id="ARBA00023065"/>
    </source>
</evidence>
<feature type="region of interest" description="Disordered" evidence="9">
    <location>
        <begin position="1"/>
        <end position="24"/>
    </location>
</feature>
<evidence type="ECO:0000256" key="1">
    <source>
        <dbReference type="ARBA" id="ARBA00004141"/>
    </source>
</evidence>
<feature type="non-terminal residue" evidence="12">
    <location>
        <position position="1"/>
    </location>
</feature>
<dbReference type="OrthoDB" id="297496at2759"/>
<evidence type="ECO:0000259" key="11">
    <source>
        <dbReference type="Pfam" id="PF07885"/>
    </source>
</evidence>
<feature type="region of interest" description="Disordered" evidence="9">
    <location>
        <begin position="644"/>
        <end position="669"/>
    </location>
</feature>
<dbReference type="InterPro" id="IPR013099">
    <property type="entry name" value="K_chnl_dom"/>
</dbReference>
<evidence type="ECO:0000256" key="4">
    <source>
        <dbReference type="ARBA" id="ARBA00022989"/>
    </source>
</evidence>
<dbReference type="GO" id="GO:0005886">
    <property type="term" value="C:plasma membrane"/>
    <property type="evidence" value="ECO:0007669"/>
    <property type="project" value="TreeGrafter"/>
</dbReference>
<dbReference type="GO" id="GO:0030322">
    <property type="term" value="P:stabilization of membrane potential"/>
    <property type="evidence" value="ECO:0007669"/>
    <property type="project" value="TreeGrafter"/>
</dbReference>
<feature type="transmembrane region" description="Helical" evidence="10">
    <location>
        <begin position="410"/>
        <end position="427"/>
    </location>
</feature>
<dbReference type="InterPro" id="IPR003280">
    <property type="entry name" value="2pore_dom_K_chnl"/>
</dbReference>
<evidence type="ECO:0000313" key="13">
    <source>
        <dbReference type="Proteomes" id="UP000034947"/>
    </source>
</evidence>
<evidence type="ECO:0000256" key="6">
    <source>
        <dbReference type="ARBA" id="ARBA00023136"/>
    </source>
</evidence>
<comment type="caution">
    <text evidence="12">The sequence shown here is derived from an EMBL/GenBank/DDBJ whole genome shotgun (WGS) entry which is preliminary data.</text>
</comment>
<dbReference type="Proteomes" id="UP000034947">
    <property type="component" value="Unassembled WGS sequence"/>
</dbReference>
<dbReference type="Gene3D" id="1.10.287.70">
    <property type="match status" value="2"/>
</dbReference>
<dbReference type="PANTHER" id="PTHR11003">
    <property type="entry name" value="POTASSIUM CHANNEL, SUBFAMILY K"/>
    <property type="match status" value="1"/>
</dbReference>
<feature type="region of interest" description="Disordered" evidence="9">
    <location>
        <begin position="500"/>
        <end position="525"/>
    </location>
</feature>
<feature type="transmembrane region" description="Helical" evidence="10">
    <location>
        <begin position="439"/>
        <end position="456"/>
    </location>
</feature>
<name>A0A0F8UIQ6_9EURO</name>
<feature type="transmembrane region" description="Helical" evidence="10">
    <location>
        <begin position="174"/>
        <end position="197"/>
    </location>
</feature>
<sequence length="669" mass="76151">YYANGTTTMSRTISNTGSTKSRGTTPWRWEQFRSHFQMRPTDDDEPQDWWFASTAIPLIAAATAPLANMMSIVALVMPWRDTVYWNDPDLDGTYVQVGFSDPHWCVALNATSLACGLAGNVFLLCNFTRTVRYIIALPMSILLWLLSTFILTGITVSIHIYAPPVPPNQTYSSAFWSAVISAVLYFILCIILMINMLGYFLGHYPQNFALTDDQRTLILQTIAFIVWMAIGGVIFSNVIEIPYADALYFSDVTILTLGFGDITNQGNVGKGIVFPYAVIGMVMLGLVVSSMHRFVQEIHYDNVIMKHIERKRQAAVKRSESTTQLQFQDPYSRRWPVVSTLNALSRVAGNRSRLMVMREERDRFNTMRAIQHETRRFRRWTNLINSIIAFGIVWTCGAVVFWAIEDDMTYFDALYFGFCCLLTIGYGDITPKSNAGRPFFIVWSLIAVPTMTTLISKMSDTIVYGYKHATSVVATWTFLPQSGQYKAFMSRFPGIGKKVPEEPASNPEFEKAPNGVPPQETEERGMSLEDLAREPGPSELELAQKLALAIQSTIKDALMGQPKKYSYEQWYEFMRMIRFTDPRKNQEYVVEEDEYGVLNWDWIGEDSPLLAEKTEPEWVLDRLCESLIRYVAVQGRVIRNEALDKAREPRSQDSTGQTRENLARPQDIK</sequence>
<feature type="domain" description="Potassium channel" evidence="11">
    <location>
        <begin position="392"/>
        <end position="462"/>
    </location>
</feature>
<dbReference type="AlphaFoldDB" id="A0A0F8UIQ6"/>
<evidence type="ECO:0000256" key="2">
    <source>
        <dbReference type="ARBA" id="ARBA00022448"/>
    </source>
</evidence>
<dbReference type="PRINTS" id="PR01333">
    <property type="entry name" value="2POREKCHANEL"/>
</dbReference>
<feature type="transmembrane region" description="Helical" evidence="10">
    <location>
        <begin position="217"/>
        <end position="239"/>
    </location>
</feature>
<dbReference type="GO" id="GO:0015271">
    <property type="term" value="F:outward rectifier potassium channel activity"/>
    <property type="evidence" value="ECO:0007669"/>
    <property type="project" value="TreeGrafter"/>
</dbReference>
<dbReference type="Pfam" id="PF07885">
    <property type="entry name" value="Ion_trans_2"/>
    <property type="match status" value="2"/>
</dbReference>
<feature type="domain" description="Potassium channel" evidence="11">
    <location>
        <begin position="223"/>
        <end position="296"/>
    </location>
</feature>
<evidence type="ECO:0000256" key="8">
    <source>
        <dbReference type="RuleBase" id="RU003857"/>
    </source>
</evidence>
<keyword evidence="4 10" id="KW-1133">Transmembrane helix</keyword>
<keyword evidence="3 8" id="KW-0812">Transmembrane</keyword>
<evidence type="ECO:0000256" key="9">
    <source>
        <dbReference type="SAM" id="MobiDB-lite"/>
    </source>
</evidence>
<feature type="transmembrane region" description="Helical" evidence="10">
    <location>
        <begin position="49"/>
        <end position="76"/>
    </location>
</feature>
<dbReference type="VEuPathDB" id="FungiDB:P175DRAFT_0465895"/>
<dbReference type="FunFam" id="1.10.287.70:FF:000182">
    <property type="entry name" value="Outward-rectifier potassium channel TOK1"/>
    <property type="match status" value="1"/>
</dbReference>
<keyword evidence="7 8" id="KW-0407">Ion channel</keyword>
<evidence type="ECO:0000256" key="7">
    <source>
        <dbReference type="ARBA" id="ARBA00023303"/>
    </source>
</evidence>
<evidence type="ECO:0000313" key="12">
    <source>
        <dbReference type="EMBL" id="KKK19549.1"/>
    </source>
</evidence>
<proteinExistence type="inferred from homology"/>
<keyword evidence="13" id="KW-1185">Reference proteome</keyword>
<protein>
    <recommendedName>
        <fullName evidence="11">Potassium channel domain-containing protein</fullName>
    </recommendedName>
</protein>
<evidence type="ECO:0000256" key="10">
    <source>
        <dbReference type="SAM" id="Phobius"/>
    </source>
</evidence>